<dbReference type="EMBL" id="OC948318">
    <property type="protein sequence ID" value="CAD7663611.1"/>
    <property type="molecule type" value="Genomic_DNA"/>
</dbReference>
<accession>A0A7R9MP22</accession>
<gene>
    <name evidence="2" type="ORF">ONB1V03_LOCUS20169</name>
</gene>
<feature type="compositionally biased region" description="Basic and acidic residues" evidence="1">
    <location>
        <begin position="120"/>
        <end position="142"/>
    </location>
</feature>
<protein>
    <submittedName>
        <fullName evidence="2">Uncharacterized protein</fullName>
    </submittedName>
</protein>
<proteinExistence type="predicted"/>
<evidence type="ECO:0000313" key="2">
    <source>
        <dbReference type="EMBL" id="CAD7663611.1"/>
    </source>
</evidence>
<sequence>MLSPREGPTQLELPSRPFGLILPPDRRNSFLNDNQSIAGSIILRPTDSVSLAQTSRTGSEVGSVSDFDNNEQSKLQRSISIYDNVDIHECIEAAKWLSAVDSPQHRPRSRESRTLSAHSQEVETHSQTDVKSDVKEITEKNESENEFFHKNETNGEKHEMKTISSSSISENYSSFTSANESQTQALFERNESKISMETKSQTNGEIGSRTSPMRTAYKRGTEKRQP</sequence>
<reference evidence="2" key="1">
    <citation type="submission" date="2020-11" db="EMBL/GenBank/DDBJ databases">
        <authorList>
            <person name="Tran Van P."/>
        </authorList>
    </citation>
    <scope>NUCLEOTIDE SEQUENCE</scope>
</reference>
<evidence type="ECO:0000256" key="1">
    <source>
        <dbReference type="SAM" id="MobiDB-lite"/>
    </source>
</evidence>
<name>A0A7R9MP22_9ACAR</name>
<keyword evidence="3" id="KW-1185">Reference proteome</keyword>
<feature type="region of interest" description="Disordered" evidence="1">
    <location>
        <begin position="174"/>
        <end position="226"/>
    </location>
</feature>
<organism evidence="2">
    <name type="scientific">Oppiella nova</name>
    <dbReference type="NCBI Taxonomy" id="334625"/>
    <lineage>
        <taxon>Eukaryota</taxon>
        <taxon>Metazoa</taxon>
        <taxon>Ecdysozoa</taxon>
        <taxon>Arthropoda</taxon>
        <taxon>Chelicerata</taxon>
        <taxon>Arachnida</taxon>
        <taxon>Acari</taxon>
        <taxon>Acariformes</taxon>
        <taxon>Sarcoptiformes</taxon>
        <taxon>Oribatida</taxon>
        <taxon>Brachypylina</taxon>
        <taxon>Oppioidea</taxon>
        <taxon>Oppiidae</taxon>
        <taxon>Oppiella</taxon>
    </lineage>
</organism>
<dbReference type="OrthoDB" id="10654979at2759"/>
<evidence type="ECO:0000313" key="3">
    <source>
        <dbReference type="Proteomes" id="UP000728032"/>
    </source>
</evidence>
<feature type="non-terminal residue" evidence="2">
    <location>
        <position position="226"/>
    </location>
</feature>
<feature type="compositionally biased region" description="Polar residues" evidence="1">
    <location>
        <begin position="197"/>
        <end position="213"/>
    </location>
</feature>
<dbReference type="Proteomes" id="UP000728032">
    <property type="component" value="Unassembled WGS sequence"/>
</dbReference>
<feature type="region of interest" description="Disordered" evidence="1">
    <location>
        <begin position="100"/>
        <end position="142"/>
    </location>
</feature>
<dbReference type="EMBL" id="CAJPVJ010033493">
    <property type="protein sequence ID" value="CAG2180748.1"/>
    <property type="molecule type" value="Genomic_DNA"/>
</dbReference>
<dbReference type="AlphaFoldDB" id="A0A7R9MP22"/>